<evidence type="ECO:0000256" key="5">
    <source>
        <dbReference type="ARBA" id="ARBA00022519"/>
    </source>
</evidence>
<evidence type="ECO:0000256" key="6">
    <source>
        <dbReference type="ARBA" id="ARBA00022692"/>
    </source>
</evidence>
<dbReference type="STRING" id="880071.Fleli_3054"/>
<proteinExistence type="inferred from homology"/>
<dbReference type="NCBIfam" id="TIGR01352">
    <property type="entry name" value="tonB_Cterm"/>
    <property type="match status" value="1"/>
</dbReference>
<evidence type="ECO:0000256" key="4">
    <source>
        <dbReference type="ARBA" id="ARBA00022475"/>
    </source>
</evidence>
<evidence type="ECO:0000256" key="9">
    <source>
        <dbReference type="ARBA" id="ARBA00023136"/>
    </source>
</evidence>
<feature type="domain" description="TonB C-terminal" evidence="11">
    <location>
        <begin position="181"/>
        <end position="272"/>
    </location>
</feature>
<keyword evidence="4" id="KW-1003">Cell membrane</keyword>
<dbReference type="PANTHER" id="PTHR33446">
    <property type="entry name" value="PROTEIN TONB-RELATED"/>
    <property type="match status" value="1"/>
</dbReference>
<dbReference type="RefSeq" id="WP_014798826.1">
    <property type="nucleotide sequence ID" value="NC_018018.1"/>
</dbReference>
<dbReference type="AlphaFoldDB" id="I4AN59"/>
<keyword evidence="9 10" id="KW-0472">Membrane</keyword>
<dbReference type="GO" id="GO:0055085">
    <property type="term" value="P:transmembrane transport"/>
    <property type="evidence" value="ECO:0007669"/>
    <property type="project" value="InterPro"/>
</dbReference>
<dbReference type="GO" id="GO:0098797">
    <property type="term" value="C:plasma membrane protein complex"/>
    <property type="evidence" value="ECO:0007669"/>
    <property type="project" value="TreeGrafter"/>
</dbReference>
<sequence length="272" mass="30316">MLGLILIGGLLAISIGLIFLFKGVLDNNGKKILAGEIKQPEVGILRKFYDVDANYYSGLFFSIGLVISVAMMLVAFTWKFQDTEDLAEYVAPVAETEEIIDVPLTNIPPPPPPRVQVVTPEEIIEVENDIELDENIEIKIEDVEIEIDNIVTDVTAIEAPRQEEAVEQVFTIVEQSAVYPGGMDAFYKYVGKELKYPKQAKRMGIQGRVFVQFVVDKTGKLTDVKTVKGIGGGCDEEAERVLRESVRWAPAKQRGKTVKVRMNIPIVFKLDN</sequence>
<protein>
    <submittedName>
        <fullName evidence="12">TonB family protein</fullName>
    </submittedName>
</protein>
<reference evidence="13" key="1">
    <citation type="submission" date="2012-06" db="EMBL/GenBank/DDBJ databases">
        <title>The complete genome of Flexibacter litoralis DSM 6794.</title>
        <authorList>
            <person name="Lucas S."/>
            <person name="Copeland A."/>
            <person name="Lapidus A."/>
            <person name="Glavina del Rio T."/>
            <person name="Dalin E."/>
            <person name="Tice H."/>
            <person name="Bruce D."/>
            <person name="Goodwin L."/>
            <person name="Pitluck S."/>
            <person name="Peters L."/>
            <person name="Ovchinnikova G."/>
            <person name="Lu M."/>
            <person name="Kyrpides N."/>
            <person name="Mavromatis K."/>
            <person name="Ivanova N."/>
            <person name="Brettin T."/>
            <person name="Detter J.C."/>
            <person name="Han C."/>
            <person name="Larimer F."/>
            <person name="Land M."/>
            <person name="Hauser L."/>
            <person name="Markowitz V."/>
            <person name="Cheng J.-F."/>
            <person name="Hugenholtz P."/>
            <person name="Woyke T."/>
            <person name="Wu D."/>
            <person name="Spring S."/>
            <person name="Lang E."/>
            <person name="Kopitz M."/>
            <person name="Brambilla E."/>
            <person name="Klenk H.-P."/>
            <person name="Eisen J.A."/>
        </authorList>
    </citation>
    <scope>NUCLEOTIDE SEQUENCE [LARGE SCALE GENOMIC DNA]</scope>
    <source>
        <strain evidence="13">ATCC 23117 / DSM 6794 / NBRC 15988 / NCIMB 1366 / Sio-4</strain>
    </source>
</reference>
<dbReference type="Pfam" id="PF03544">
    <property type="entry name" value="TonB_C"/>
    <property type="match status" value="1"/>
</dbReference>
<dbReference type="InterPro" id="IPR051045">
    <property type="entry name" value="TonB-dependent_transducer"/>
</dbReference>
<evidence type="ECO:0000256" key="8">
    <source>
        <dbReference type="ARBA" id="ARBA00022989"/>
    </source>
</evidence>
<evidence type="ECO:0000256" key="1">
    <source>
        <dbReference type="ARBA" id="ARBA00004383"/>
    </source>
</evidence>
<dbReference type="Proteomes" id="UP000006054">
    <property type="component" value="Chromosome"/>
</dbReference>
<keyword evidence="8 10" id="KW-1133">Transmembrane helix</keyword>
<dbReference type="GO" id="GO:0031992">
    <property type="term" value="F:energy transducer activity"/>
    <property type="evidence" value="ECO:0007669"/>
    <property type="project" value="TreeGrafter"/>
</dbReference>
<accession>I4AN59</accession>
<name>I4AN59_BERLS</name>
<feature type="transmembrane region" description="Helical" evidence="10">
    <location>
        <begin position="55"/>
        <end position="78"/>
    </location>
</feature>
<dbReference type="PROSITE" id="PS52015">
    <property type="entry name" value="TONB_CTD"/>
    <property type="match status" value="1"/>
</dbReference>
<dbReference type="InterPro" id="IPR006260">
    <property type="entry name" value="TonB/TolA_C"/>
</dbReference>
<dbReference type="Gene3D" id="3.30.1150.10">
    <property type="match status" value="1"/>
</dbReference>
<keyword evidence="3" id="KW-0813">Transport</keyword>
<gene>
    <name evidence="12" type="ordered locus">Fleli_3054</name>
</gene>
<keyword evidence="5" id="KW-0997">Cell inner membrane</keyword>
<dbReference type="PANTHER" id="PTHR33446:SF2">
    <property type="entry name" value="PROTEIN TONB"/>
    <property type="match status" value="1"/>
</dbReference>
<evidence type="ECO:0000313" key="13">
    <source>
        <dbReference type="Proteomes" id="UP000006054"/>
    </source>
</evidence>
<dbReference type="GO" id="GO:0015031">
    <property type="term" value="P:protein transport"/>
    <property type="evidence" value="ECO:0007669"/>
    <property type="project" value="UniProtKB-KW"/>
</dbReference>
<dbReference type="OrthoDB" id="9812355at2"/>
<keyword evidence="6 10" id="KW-0812">Transmembrane</keyword>
<dbReference type="HOGENOM" id="CLU_065795_1_1_10"/>
<evidence type="ECO:0000313" key="12">
    <source>
        <dbReference type="EMBL" id="AFM05394.1"/>
    </source>
</evidence>
<keyword evidence="7" id="KW-0653">Protein transport</keyword>
<dbReference type="EMBL" id="CP003345">
    <property type="protein sequence ID" value="AFM05394.1"/>
    <property type="molecule type" value="Genomic_DNA"/>
</dbReference>
<dbReference type="InterPro" id="IPR037682">
    <property type="entry name" value="TonB_C"/>
</dbReference>
<evidence type="ECO:0000256" key="3">
    <source>
        <dbReference type="ARBA" id="ARBA00022448"/>
    </source>
</evidence>
<dbReference type="KEGG" id="fli:Fleli_3054"/>
<keyword evidence="13" id="KW-1185">Reference proteome</keyword>
<comment type="similarity">
    <text evidence="2">Belongs to the TonB family.</text>
</comment>
<feature type="transmembrane region" description="Helical" evidence="10">
    <location>
        <begin position="6"/>
        <end position="25"/>
    </location>
</feature>
<dbReference type="SUPFAM" id="SSF74653">
    <property type="entry name" value="TolA/TonB C-terminal domain"/>
    <property type="match status" value="1"/>
</dbReference>
<evidence type="ECO:0000256" key="7">
    <source>
        <dbReference type="ARBA" id="ARBA00022927"/>
    </source>
</evidence>
<comment type="subcellular location">
    <subcellularLocation>
        <location evidence="1">Cell inner membrane</location>
        <topology evidence="1">Single-pass membrane protein</topology>
        <orientation evidence="1">Periplasmic side</orientation>
    </subcellularLocation>
</comment>
<dbReference type="eggNOG" id="COG0810">
    <property type="taxonomic scope" value="Bacteria"/>
</dbReference>
<organism evidence="12 13">
    <name type="scientific">Bernardetia litoralis (strain ATCC 23117 / DSM 6794 / NBRC 15988 / NCIMB 1366 / Fx l1 / Sio-4)</name>
    <name type="common">Flexibacter litoralis</name>
    <dbReference type="NCBI Taxonomy" id="880071"/>
    <lineage>
        <taxon>Bacteria</taxon>
        <taxon>Pseudomonadati</taxon>
        <taxon>Bacteroidota</taxon>
        <taxon>Cytophagia</taxon>
        <taxon>Cytophagales</taxon>
        <taxon>Bernardetiaceae</taxon>
        <taxon>Bernardetia</taxon>
    </lineage>
</organism>
<evidence type="ECO:0000256" key="10">
    <source>
        <dbReference type="SAM" id="Phobius"/>
    </source>
</evidence>
<evidence type="ECO:0000256" key="2">
    <source>
        <dbReference type="ARBA" id="ARBA00006555"/>
    </source>
</evidence>
<evidence type="ECO:0000259" key="11">
    <source>
        <dbReference type="PROSITE" id="PS52015"/>
    </source>
</evidence>